<keyword evidence="2" id="KW-1185">Reference proteome</keyword>
<proteinExistence type="predicted"/>
<reference evidence="1 2" key="1">
    <citation type="submission" date="2020-05" db="EMBL/GenBank/DDBJ databases">
        <title>Genomic Encyclopedia of Type Strains, Phase IV (KMG-V): Genome sequencing to study the core and pangenomes of soil and plant-associated prokaryotes.</title>
        <authorList>
            <person name="Whitman W."/>
        </authorList>
    </citation>
    <scope>NUCLEOTIDE SEQUENCE [LARGE SCALE GENOMIC DNA]</scope>
    <source>
        <strain evidence="1 2">9A</strain>
    </source>
</reference>
<evidence type="ECO:0000313" key="1">
    <source>
        <dbReference type="EMBL" id="NRT21058.1"/>
    </source>
</evidence>
<sequence>MKTFPLPSPSLPFVAARWGQWRTVLLLSALLGAFGPRAARAQQNTPLAGAYQTHDLTYRVWGCNPARLAGRVQVLGDNGAVLYEQRSSALSFGGLLNLSDLPDGRYALVVEIGREKHRFGVQLRTTEQRLAEVSGDQTPAAPRLLSAFRPAPTER</sequence>
<dbReference type="Proteomes" id="UP000779507">
    <property type="component" value="Unassembled WGS sequence"/>
</dbReference>
<comment type="caution">
    <text evidence="1">The sequence shown here is derived from an EMBL/GenBank/DDBJ whole genome shotgun (WGS) entry which is preliminary data.</text>
</comment>
<accession>A0ABX2FV27</accession>
<protein>
    <recommendedName>
        <fullName evidence="3">DUF4369 domain-containing protein</fullName>
    </recommendedName>
</protein>
<organism evidence="1 2">
    <name type="scientific">Hymenobacter caeli</name>
    <dbReference type="NCBI Taxonomy" id="2735894"/>
    <lineage>
        <taxon>Bacteria</taxon>
        <taxon>Pseudomonadati</taxon>
        <taxon>Bacteroidota</taxon>
        <taxon>Cytophagia</taxon>
        <taxon>Cytophagales</taxon>
        <taxon>Hymenobacteraceae</taxon>
        <taxon>Hymenobacter</taxon>
    </lineage>
</organism>
<dbReference type="RefSeq" id="WP_173811816.1">
    <property type="nucleotide sequence ID" value="NZ_JABSNP010000024.1"/>
</dbReference>
<evidence type="ECO:0000313" key="2">
    <source>
        <dbReference type="Proteomes" id="UP000779507"/>
    </source>
</evidence>
<evidence type="ECO:0008006" key="3">
    <source>
        <dbReference type="Google" id="ProtNLM"/>
    </source>
</evidence>
<gene>
    <name evidence="1" type="ORF">HNP98_003903</name>
</gene>
<dbReference type="EMBL" id="JABSNP010000024">
    <property type="protein sequence ID" value="NRT21058.1"/>
    <property type="molecule type" value="Genomic_DNA"/>
</dbReference>
<name>A0ABX2FV27_9BACT</name>